<evidence type="ECO:0000313" key="1">
    <source>
        <dbReference type="EMBL" id="KAK2547258.1"/>
    </source>
</evidence>
<dbReference type="AlphaFoldDB" id="A0AAD9PQS4"/>
<evidence type="ECO:0000313" key="2">
    <source>
        <dbReference type="Proteomes" id="UP001249851"/>
    </source>
</evidence>
<sequence length="69" mass="7886">MHTVPNHVPIVVKQNSTMKQFTGQGVEKNNDAKRLLFQKSNNQEKLVHMRSRQDMGLKFIDYATVCGVV</sequence>
<name>A0AAD9PQS4_ACRCE</name>
<reference evidence="1" key="1">
    <citation type="journal article" date="2023" name="G3 (Bethesda)">
        <title>Whole genome assembly and annotation of the endangered Caribbean coral Acropora cervicornis.</title>
        <authorList>
            <person name="Selwyn J.D."/>
            <person name="Vollmer S.V."/>
        </authorList>
    </citation>
    <scope>NUCLEOTIDE SEQUENCE</scope>
    <source>
        <strain evidence="1">K2</strain>
    </source>
</reference>
<comment type="caution">
    <text evidence="1">The sequence shown here is derived from an EMBL/GenBank/DDBJ whole genome shotgun (WGS) entry which is preliminary data.</text>
</comment>
<reference evidence="1" key="2">
    <citation type="journal article" date="2023" name="Science">
        <title>Genomic signatures of disease resistance in endangered staghorn corals.</title>
        <authorList>
            <person name="Vollmer S.V."/>
            <person name="Selwyn J.D."/>
            <person name="Despard B.A."/>
            <person name="Roesel C.L."/>
        </authorList>
    </citation>
    <scope>NUCLEOTIDE SEQUENCE</scope>
    <source>
        <strain evidence="1">K2</strain>
    </source>
</reference>
<gene>
    <name evidence="1" type="ORF">P5673_032867</name>
</gene>
<dbReference type="Proteomes" id="UP001249851">
    <property type="component" value="Unassembled WGS sequence"/>
</dbReference>
<dbReference type="EMBL" id="JARQWQ010000197">
    <property type="protein sequence ID" value="KAK2547258.1"/>
    <property type="molecule type" value="Genomic_DNA"/>
</dbReference>
<protein>
    <submittedName>
        <fullName evidence="1">Uncharacterized protein</fullName>
    </submittedName>
</protein>
<proteinExistence type="predicted"/>
<organism evidence="1 2">
    <name type="scientific">Acropora cervicornis</name>
    <name type="common">Staghorn coral</name>
    <dbReference type="NCBI Taxonomy" id="6130"/>
    <lineage>
        <taxon>Eukaryota</taxon>
        <taxon>Metazoa</taxon>
        <taxon>Cnidaria</taxon>
        <taxon>Anthozoa</taxon>
        <taxon>Hexacorallia</taxon>
        <taxon>Scleractinia</taxon>
        <taxon>Astrocoeniina</taxon>
        <taxon>Acroporidae</taxon>
        <taxon>Acropora</taxon>
    </lineage>
</organism>
<keyword evidence="2" id="KW-1185">Reference proteome</keyword>
<accession>A0AAD9PQS4</accession>